<dbReference type="Gene3D" id="3.30.1650.10">
    <property type="entry name" value="Bifunctional carbon monoxide dehydrogenase/acetyl-coa synthase(codh/acs), Chain M, domain 3"/>
    <property type="match status" value="1"/>
</dbReference>
<dbReference type="Pfam" id="PF03598">
    <property type="entry name" value="CdhC"/>
    <property type="match status" value="1"/>
</dbReference>
<proteinExistence type="predicted"/>
<dbReference type="InterPro" id="IPR004461">
    <property type="entry name" value="CO_DH/Ac-CoA_synth_bsu"/>
</dbReference>
<evidence type="ECO:0000313" key="3">
    <source>
        <dbReference type="EMBL" id="RJP17087.1"/>
    </source>
</evidence>
<dbReference type="GO" id="GO:0043885">
    <property type="term" value="F:anaerobic carbon-monoxide dehydrogenase activity"/>
    <property type="evidence" value="ECO:0007669"/>
    <property type="project" value="InterPro"/>
</dbReference>
<name>A0A3A4N5A9_ABYX5</name>
<dbReference type="AlphaFoldDB" id="A0A3A4N5A9"/>
<dbReference type="GO" id="GO:0043884">
    <property type="term" value="F:CO-methylating acetyl-CoA synthase activity"/>
    <property type="evidence" value="ECO:0007669"/>
    <property type="project" value="UniProtKB-EC"/>
</dbReference>
<evidence type="ECO:0000313" key="4">
    <source>
        <dbReference type="Proteomes" id="UP000265882"/>
    </source>
</evidence>
<accession>A0A3A4N5A9</accession>
<dbReference type="InterPro" id="IPR011254">
    <property type="entry name" value="Prismane-like_sf"/>
</dbReference>
<dbReference type="GO" id="GO:0006084">
    <property type="term" value="P:acetyl-CoA metabolic process"/>
    <property type="evidence" value="ECO:0007669"/>
    <property type="project" value="InterPro"/>
</dbReference>
<gene>
    <name evidence="3" type="ORF">C4520_17670</name>
</gene>
<sequence>MFDATITSLREWFDLRSNEKEFRTALLPSRIDLSPPEKLQQTAPSIIFKENTFVELGHPSAGSCSLCAATLEHSLVDDGRLTMLGPDIPESQGKVLPFAQVVIGSCTKDAGEISLAMDRIIHTSSQMDGYMLRSVPNRVWARVSREAAGSGFSLEKLGSQLRNSLKDQCPGITGIEVFFVTRCKEDVAALEGIIQPAREELEQIQTYQRLPDGTYECTTGLDCTECPEKPVCDNIREIISIRKGDRIITFARDGSRPTQETAKPEEPEK</sequence>
<organism evidence="3 4">
    <name type="scientific">Abyssobacteria bacterium (strain SURF_5)</name>
    <dbReference type="NCBI Taxonomy" id="2093360"/>
    <lineage>
        <taxon>Bacteria</taxon>
        <taxon>Pseudomonadati</taxon>
        <taxon>Candidatus Hydrogenedentota</taxon>
        <taxon>Candidatus Abyssobacteria</taxon>
    </lineage>
</organism>
<dbReference type="EMBL" id="QZKU01000121">
    <property type="protein sequence ID" value="RJP17087.1"/>
    <property type="molecule type" value="Genomic_DNA"/>
</dbReference>
<dbReference type="EC" id="2.3.1.169" evidence="1"/>
<keyword evidence="2" id="KW-0808">Transferase</keyword>
<dbReference type="Proteomes" id="UP000265882">
    <property type="component" value="Unassembled WGS sequence"/>
</dbReference>
<reference evidence="3 4" key="1">
    <citation type="journal article" date="2017" name="ISME J.">
        <title>Energy and carbon metabolisms in a deep terrestrial subsurface fluid microbial community.</title>
        <authorList>
            <person name="Momper L."/>
            <person name="Jungbluth S.P."/>
            <person name="Lee M.D."/>
            <person name="Amend J.P."/>
        </authorList>
    </citation>
    <scope>NUCLEOTIDE SEQUENCE [LARGE SCALE GENOMIC DNA]</scope>
    <source>
        <strain evidence="3">SURF_5</strain>
    </source>
</reference>
<protein>
    <recommendedName>
        <fullName evidence="1">CO-methylating acetyl-CoA synthase</fullName>
        <ecNumber evidence="1">2.3.1.169</ecNumber>
    </recommendedName>
</protein>
<comment type="caution">
    <text evidence="3">The sequence shown here is derived from an EMBL/GenBank/DDBJ whole genome shotgun (WGS) entry which is preliminary data.</text>
</comment>
<evidence type="ECO:0000256" key="1">
    <source>
        <dbReference type="ARBA" id="ARBA00012244"/>
    </source>
</evidence>
<dbReference type="SUPFAM" id="SSF56821">
    <property type="entry name" value="Prismane protein-like"/>
    <property type="match status" value="1"/>
</dbReference>
<dbReference type="InterPro" id="IPR038571">
    <property type="entry name" value="CO_DH/Ac-CoA_synth_bsu_3_sf"/>
</dbReference>
<evidence type="ECO:0000256" key="2">
    <source>
        <dbReference type="ARBA" id="ARBA00022679"/>
    </source>
</evidence>